<dbReference type="SUPFAM" id="SSF48371">
    <property type="entry name" value="ARM repeat"/>
    <property type="match status" value="1"/>
</dbReference>
<keyword evidence="6" id="KW-0496">Mitochondrion</keyword>
<keyword evidence="7" id="KW-0539">Nucleus</keyword>
<name>A0AAV8VN86_9CUCU</name>
<dbReference type="InterPro" id="IPR011989">
    <property type="entry name" value="ARM-like"/>
</dbReference>
<organism evidence="9 10">
    <name type="scientific">Exocentrus adspersus</name>
    <dbReference type="NCBI Taxonomy" id="1586481"/>
    <lineage>
        <taxon>Eukaryota</taxon>
        <taxon>Metazoa</taxon>
        <taxon>Ecdysozoa</taxon>
        <taxon>Arthropoda</taxon>
        <taxon>Hexapoda</taxon>
        <taxon>Insecta</taxon>
        <taxon>Pterygota</taxon>
        <taxon>Neoptera</taxon>
        <taxon>Endopterygota</taxon>
        <taxon>Coleoptera</taxon>
        <taxon>Polyphaga</taxon>
        <taxon>Cucujiformia</taxon>
        <taxon>Chrysomeloidea</taxon>
        <taxon>Cerambycidae</taxon>
        <taxon>Lamiinae</taxon>
        <taxon>Acanthocinini</taxon>
        <taxon>Exocentrus</taxon>
    </lineage>
</organism>
<dbReference type="Pfam" id="PF03224">
    <property type="entry name" value="V-ATPase_H_N"/>
    <property type="match status" value="1"/>
</dbReference>
<dbReference type="GO" id="GO:0000221">
    <property type="term" value="C:vacuolar proton-transporting V-type ATPase, V1 domain"/>
    <property type="evidence" value="ECO:0007669"/>
    <property type="project" value="InterPro"/>
</dbReference>
<evidence type="ECO:0000256" key="5">
    <source>
        <dbReference type="ARBA" id="ARBA00022824"/>
    </source>
</evidence>
<proteinExistence type="predicted"/>
<dbReference type="PROSITE" id="PS51319">
    <property type="entry name" value="TFIIS_N"/>
    <property type="match status" value="1"/>
</dbReference>
<dbReference type="InterPro" id="IPR004908">
    <property type="entry name" value="ATPase_V1-cplx_hsu"/>
</dbReference>
<comment type="caution">
    <text evidence="9">The sequence shown here is derived from an EMBL/GenBank/DDBJ whole genome shotgun (WGS) entry which is preliminary data.</text>
</comment>
<dbReference type="GO" id="GO:0005634">
    <property type="term" value="C:nucleus"/>
    <property type="evidence" value="ECO:0007669"/>
    <property type="project" value="UniProtKB-SubCell"/>
</dbReference>
<sequence>MSDLMKNLSAAAENMNEDEILKILRVMLAQETTVEIINSTVVTNLLKSNRTDIIQLSTEVIAEWAKTESNRKMITDEFIVSNLMDLLKNSNVDIVFNAIRALGNICYENKEACSLVEKVGISNILQILRDDDKRKDQLLTTKTSGFLLNLVNVHDGLCQTILKNEIMPTLEKLLTKYSKTSDENLMLLTFLLSILNHLLDYTDDQNISFTEEFCRVVISIFKSSTNPEISVICLEIFHGQSEKEEIKSLLAKEGVCELLFELIKKIQA</sequence>
<evidence type="ECO:0000256" key="6">
    <source>
        <dbReference type="ARBA" id="ARBA00023128"/>
    </source>
</evidence>
<evidence type="ECO:0000256" key="3">
    <source>
        <dbReference type="ARBA" id="ARBA00004514"/>
    </source>
</evidence>
<dbReference type="AlphaFoldDB" id="A0AAV8VN86"/>
<dbReference type="Proteomes" id="UP001159042">
    <property type="component" value="Unassembled WGS sequence"/>
</dbReference>
<protein>
    <recommendedName>
        <fullName evidence="8">TFIIS N-terminal domain-containing protein</fullName>
    </recommendedName>
</protein>
<evidence type="ECO:0000313" key="10">
    <source>
        <dbReference type="Proteomes" id="UP001159042"/>
    </source>
</evidence>
<dbReference type="GO" id="GO:0005085">
    <property type="term" value="F:guanyl-nucleotide exchange factor activity"/>
    <property type="evidence" value="ECO:0007669"/>
    <property type="project" value="InterPro"/>
</dbReference>
<keyword evidence="10" id="KW-1185">Reference proteome</keyword>
<evidence type="ECO:0000313" key="9">
    <source>
        <dbReference type="EMBL" id="KAJ8915842.1"/>
    </source>
</evidence>
<comment type="subcellular location">
    <subcellularLocation>
        <location evidence="3">Cytoplasm</location>
        <location evidence="3">Cytosol</location>
    </subcellularLocation>
    <subcellularLocation>
        <location evidence="2">Endoplasmic reticulum</location>
    </subcellularLocation>
    <subcellularLocation>
        <location evidence="1">Mitochondrion</location>
    </subcellularLocation>
    <subcellularLocation>
        <location evidence="7">Nucleus</location>
    </subcellularLocation>
</comment>
<evidence type="ECO:0000256" key="1">
    <source>
        <dbReference type="ARBA" id="ARBA00004173"/>
    </source>
</evidence>
<evidence type="ECO:0000256" key="7">
    <source>
        <dbReference type="PROSITE-ProRule" id="PRU00649"/>
    </source>
</evidence>
<evidence type="ECO:0000256" key="4">
    <source>
        <dbReference type="ARBA" id="ARBA00022490"/>
    </source>
</evidence>
<dbReference type="InterPro" id="IPR040144">
    <property type="entry name" value="RAP1GDS1"/>
</dbReference>
<dbReference type="InterPro" id="IPR000225">
    <property type="entry name" value="Armadillo"/>
</dbReference>
<dbReference type="GO" id="GO:0005783">
    <property type="term" value="C:endoplasmic reticulum"/>
    <property type="evidence" value="ECO:0007669"/>
    <property type="project" value="UniProtKB-SubCell"/>
</dbReference>
<reference evidence="9 10" key="1">
    <citation type="journal article" date="2023" name="Insect Mol. Biol.">
        <title>Genome sequencing provides insights into the evolution of gene families encoding plant cell wall-degrading enzymes in longhorned beetles.</title>
        <authorList>
            <person name="Shin N.R."/>
            <person name="Okamura Y."/>
            <person name="Kirsch R."/>
            <person name="Pauchet Y."/>
        </authorList>
    </citation>
    <scope>NUCLEOTIDE SEQUENCE [LARGE SCALE GENOMIC DNA]</scope>
    <source>
        <strain evidence="9">EAD_L_NR</strain>
    </source>
</reference>
<dbReference type="SMART" id="SM00185">
    <property type="entry name" value="ARM"/>
    <property type="match status" value="2"/>
</dbReference>
<accession>A0AAV8VN86</accession>
<evidence type="ECO:0000256" key="2">
    <source>
        <dbReference type="ARBA" id="ARBA00004240"/>
    </source>
</evidence>
<dbReference type="GO" id="GO:0046961">
    <property type="term" value="F:proton-transporting ATPase activity, rotational mechanism"/>
    <property type="evidence" value="ECO:0007669"/>
    <property type="project" value="InterPro"/>
</dbReference>
<dbReference type="Gene3D" id="1.25.10.10">
    <property type="entry name" value="Leucine-rich Repeat Variant"/>
    <property type="match status" value="1"/>
</dbReference>
<keyword evidence="5" id="KW-0256">Endoplasmic reticulum</keyword>
<dbReference type="GO" id="GO:0005829">
    <property type="term" value="C:cytosol"/>
    <property type="evidence" value="ECO:0007669"/>
    <property type="project" value="UniProtKB-SubCell"/>
</dbReference>
<dbReference type="InterPro" id="IPR016024">
    <property type="entry name" value="ARM-type_fold"/>
</dbReference>
<feature type="domain" description="TFIIS N-terminal" evidence="8">
    <location>
        <begin position="1"/>
        <end position="71"/>
    </location>
</feature>
<dbReference type="GO" id="GO:0005739">
    <property type="term" value="C:mitochondrion"/>
    <property type="evidence" value="ECO:0007669"/>
    <property type="project" value="UniProtKB-SubCell"/>
</dbReference>
<dbReference type="EMBL" id="JANEYG010000049">
    <property type="protein sequence ID" value="KAJ8915842.1"/>
    <property type="molecule type" value="Genomic_DNA"/>
</dbReference>
<dbReference type="InterPro" id="IPR017923">
    <property type="entry name" value="TFIIS_N"/>
</dbReference>
<evidence type="ECO:0000259" key="8">
    <source>
        <dbReference type="PROSITE" id="PS51319"/>
    </source>
</evidence>
<gene>
    <name evidence="9" type="ORF">NQ315_004655</name>
</gene>
<dbReference type="PANTHER" id="PTHR10957">
    <property type="entry name" value="RAP1 GTPASE-GDP DISSOCIATION STIMULATOR 1"/>
    <property type="match status" value="1"/>
</dbReference>
<keyword evidence="4" id="KW-0963">Cytoplasm</keyword>